<dbReference type="FunFam" id="1.10.510.10:FF:001380">
    <property type="entry name" value="Checkpoint kinase 2-like protein"/>
    <property type="match status" value="1"/>
</dbReference>
<dbReference type="PROSITE" id="PS00107">
    <property type="entry name" value="PROTEIN_KINASE_ATP"/>
    <property type="match status" value="1"/>
</dbReference>
<dbReference type="AlphaFoldDB" id="A0A2S4PU69"/>
<evidence type="ECO:0000313" key="9">
    <source>
        <dbReference type="Proteomes" id="UP000237438"/>
    </source>
</evidence>
<feature type="region of interest" description="Disordered" evidence="5">
    <location>
        <begin position="1"/>
        <end position="25"/>
    </location>
</feature>
<gene>
    <name evidence="8" type="ORF">EPUL_003098</name>
</gene>
<dbReference type="EMBL" id="PEDP01000560">
    <property type="protein sequence ID" value="POS85573.1"/>
    <property type="molecule type" value="Genomic_DNA"/>
</dbReference>
<keyword evidence="3 4" id="KW-0067">ATP-binding</keyword>
<dbReference type="PROSITE" id="PS50006">
    <property type="entry name" value="FHA_DOMAIN"/>
    <property type="match status" value="1"/>
</dbReference>
<feature type="non-terminal residue" evidence="8">
    <location>
        <position position="565"/>
    </location>
</feature>
<dbReference type="Pfam" id="PF00069">
    <property type="entry name" value="Pkinase"/>
    <property type="match status" value="1"/>
</dbReference>
<dbReference type="InterPro" id="IPR008271">
    <property type="entry name" value="Ser/Thr_kinase_AS"/>
</dbReference>
<dbReference type="SUPFAM" id="SSF56112">
    <property type="entry name" value="Protein kinase-like (PK-like)"/>
    <property type="match status" value="1"/>
</dbReference>
<evidence type="ECO:0000256" key="1">
    <source>
        <dbReference type="ARBA" id="ARBA00005575"/>
    </source>
</evidence>
<evidence type="ECO:0000256" key="3">
    <source>
        <dbReference type="ARBA" id="ARBA00022840"/>
    </source>
</evidence>
<dbReference type="Pfam" id="PF00498">
    <property type="entry name" value="FHA"/>
    <property type="match status" value="1"/>
</dbReference>
<dbReference type="GO" id="GO:0005524">
    <property type="term" value="F:ATP binding"/>
    <property type="evidence" value="ECO:0007669"/>
    <property type="project" value="UniProtKB-UniRule"/>
</dbReference>
<dbReference type="Gene3D" id="2.60.200.20">
    <property type="match status" value="1"/>
</dbReference>
<keyword evidence="2 4" id="KW-0547">Nucleotide-binding</keyword>
<organism evidence="8 9">
    <name type="scientific">Erysiphe pulchra</name>
    <dbReference type="NCBI Taxonomy" id="225359"/>
    <lineage>
        <taxon>Eukaryota</taxon>
        <taxon>Fungi</taxon>
        <taxon>Dikarya</taxon>
        <taxon>Ascomycota</taxon>
        <taxon>Pezizomycotina</taxon>
        <taxon>Leotiomycetes</taxon>
        <taxon>Erysiphales</taxon>
        <taxon>Erysiphaceae</taxon>
        <taxon>Erysiphe</taxon>
    </lineage>
</organism>
<dbReference type="PANTHER" id="PTHR24347">
    <property type="entry name" value="SERINE/THREONINE-PROTEIN KINASE"/>
    <property type="match status" value="1"/>
</dbReference>
<feature type="domain" description="Protein kinase" evidence="7">
    <location>
        <begin position="245"/>
        <end position="507"/>
    </location>
</feature>
<dbReference type="SMART" id="SM00220">
    <property type="entry name" value="S_TKc"/>
    <property type="match status" value="1"/>
</dbReference>
<feature type="domain" description="FHA" evidence="6">
    <location>
        <begin position="154"/>
        <end position="206"/>
    </location>
</feature>
<dbReference type="STRING" id="225359.A0A2S4PU69"/>
<dbReference type="InterPro" id="IPR008984">
    <property type="entry name" value="SMAD_FHA_dom_sf"/>
</dbReference>
<dbReference type="InterPro" id="IPR017441">
    <property type="entry name" value="Protein_kinase_ATP_BS"/>
</dbReference>
<dbReference type="InterPro" id="IPR000719">
    <property type="entry name" value="Prot_kinase_dom"/>
</dbReference>
<feature type="binding site" evidence="4">
    <location>
        <position position="274"/>
    </location>
    <ligand>
        <name>ATP</name>
        <dbReference type="ChEBI" id="CHEBI:30616"/>
    </ligand>
</feature>
<proteinExistence type="inferred from homology"/>
<comment type="caution">
    <text evidence="8">The sequence shown here is derived from an EMBL/GenBank/DDBJ whole genome shotgun (WGS) entry which is preliminary data.</text>
</comment>
<dbReference type="PROSITE" id="PS00108">
    <property type="entry name" value="PROTEIN_KINASE_ST"/>
    <property type="match status" value="1"/>
</dbReference>
<keyword evidence="9" id="KW-1185">Reference proteome</keyword>
<evidence type="ECO:0000259" key="7">
    <source>
        <dbReference type="PROSITE" id="PS50011"/>
    </source>
</evidence>
<evidence type="ECO:0000256" key="2">
    <source>
        <dbReference type="ARBA" id="ARBA00022741"/>
    </source>
</evidence>
<evidence type="ECO:0000259" key="6">
    <source>
        <dbReference type="PROSITE" id="PS50006"/>
    </source>
</evidence>
<dbReference type="InterPro" id="IPR000253">
    <property type="entry name" value="FHA_dom"/>
</dbReference>
<dbReference type="CDD" id="cd05117">
    <property type="entry name" value="STKc_CAMK"/>
    <property type="match status" value="1"/>
</dbReference>
<accession>A0A2S4PU69</accession>
<sequence>MESEGDEEREKVDSFKKSCSQGSIAHSQKVSAISISLLPSPVTSQETSFSCDILQEDDSISHNLQKSRLNIEDEAETKENCYSSPPEEDTQAFSQLDSFDLSEKDAEENTWGSMIPIDGTCSETLILRKRLYSRNSPEPDCSSEDKNYMTTGGYLVGRHPECDLVLADPLVSNRHAIIFMENKGGHIVAVLEDLSSNGTFVNEGIVGRNKRRELQDFDEVSISDRARFIFRYSNQRRSGYFRETYELLEKLGEGHFAEVFSCVDKSTGHLYAVKIFNIQHNESDISVLKKEIGVLMSVSHQNILCIKGAYEEPNNIYLLLELASEGELFKWIVKKKKLTEKETRDIFIQLFQGVKYLHDRGIVHRDIKPENVLLIDKIPNVKLADFGLAKIIGEESFTTSLCGTPCYVAPEILEESDTRCYNRAVDIWALGVVLYICLCGFPPFSDELTSDKYPYTLTQQIKNGEFHYPSPYWDTVGDPALDLIDQMLTVNVKDRINIDQCLEHPWLTQRSLPSTNDQTETLVGDLTRPDFSKRRVSRERTLLTTVISTKSTGFSSLEANTSSAE</sequence>
<dbReference type="GO" id="GO:0004672">
    <property type="term" value="F:protein kinase activity"/>
    <property type="evidence" value="ECO:0007669"/>
    <property type="project" value="InterPro"/>
</dbReference>
<comment type="similarity">
    <text evidence="1">Belongs to the protein kinase superfamily. CAMK Ser/Thr protein kinase family. CHEK2 subfamily.</text>
</comment>
<dbReference type="SMART" id="SM00240">
    <property type="entry name" value="FHA"/>
    <property type="match status" value="1"/>
</dbReference>
<dbReference type="Proteomes" id="UP000237438">
    <property type="component" value="Unassembled WGS sequence"/>
</dbReference>
<evidence type="ECO:0008006" key="10">
    <source>
        <dbReference type="Google" id="ProtNLM"/>
    </source>
</evidence>
<evidence type="ECO:0000256" key="5">
    <source>
        <dbReference type="SAM" id="MobiDB-lite"/>
    </source>
</evidence>
<evidence type="ECO:0000313" key="8">
    <source>
        <dbReference type="EMBL" id="POS85573.1"/>
    </source>
</evidence>
<dbReference type="Gene3D" id="1.10.510.10">
    <property type="entry name" value="Transferase(Phosphotransferase) domain 1"/>
    <property type="match status" value="1"/>
</dbReference>
<dbReference type="CDD" id="cd00060">
    <property type="entry name" value="FHA"/>
    <property type="match status" value="1"/>
</dbReference>
<protein>
    <recommendedName>
        <fullName evidence="10">Pkinase-domain-containing protein</fullName>
    </recommendedName>
</protein>
<dbReference type="InterPro" id="IPR011009">
    <property type="entry name" value="Kinase-like_dom_sf"/>
</dbReference>
<dbReference type="SUPFAM" id="SSF49879">
    <property type="entry name" value="SMAD/FHA domain"/>
    <property type="match status" value="1"/>
</dbReference>
<name>A0A2S4PU69_9PEZI</name>
<dbReference type="OrthoDB" id="407410at2759"/>
<reference evidence="8 9" key="1">
    <citation type="submission" date="2017-10" db="EMBL/GenBank/DDBJ databases">
        <title>Development of genomic resources for the powdery mildew, Erysiphe pulchra.</title>
        <authorList>
            <person name="Wadl P.A."/>
            <person name="Mack B.M."/>
            <person name="Moore G."/>
            <person name="Beltz S.B."/>
        </authorList>
    </citation>
    <scope>NUCLEOTIDE SEQUENCE [LARGE SCALE GENOMIC DNA]</scope>
    <source>
        <strain evidence="8">Cflorida</strain>
    </source>
</reference>
<dbReference type="PROSITE" id="PS50011">
    <property type="entry name" value="PROTEIN_KINASE_DOM"/>
    <property type="match status" value="1"/>
</dbReference>
<evidence type="ECO:0000256" key="4">
    <source>
        <dbReference type="PROSITE-ProRule" id="PRU10141"/>
    </source>
</evidence>